<proteinExistence type="predicted"/>
<accession>A0A7X6N167</accession>
<evidence type="ECO:0000313" key="2">
    <source>
        <dbReference type="EMBL" id="NKZ23377.1"/>
    </source>
</evidence>
<comment type="caution">
    <text evidence="2">The sequence shown here is derived from an EMBL/GenBank/DDBJ whole genome shotgun (WGS) entry which is preliminary data.</text>
</comment>
<dbReference type="RefSeq" id="WP_168721175.1">
    <property type="nucleotide sequence ID" value="NZ_JAAXPN010000001.1"/>
</dbReference>
<dbReference type="EMBL" id="JAAXPN010000001">
    <property type="protein sequence ID" value="NKZ23377.1"/>
    <property type="molecule type" value="Genomic_DNA"/>
</dbReference>
<feature type="transmembrane region" description="Helical" evidence="1">
    <location>
        <begin position="41"/>
        <end position="57"/>
    </location>
</feature>
<dbReference type="AlphaFoldDB" id="A0A7X6N167"/>
<keyword evidence="1" id="KW-0812">Transmembrane</keyword>
<feature type="transmembrane region" description="Helical" evidence="1">
    <location>
        <begin position="6"/>
        <end position="21"/>
    </location>
</feature>
<evidence type="ECO:0000313" key="3">
    <source>
        <dbReference type="Proteomes" id="UP000549765"/>
    </source>
</evidence>
<sequence>MFGNDLYIYGLLAIILINAFYRRNPKYQAFMYEKLGKLRYLVLALFSLAALGIFVYVQLLVDIPLLIVVLALIWYFDIKKYRASTAMQAK</sequence>
<gene>
    <name evidence="2" type="ORF">HF964_00915</name>
</gene>
<keyword evidence="1" id="KW-1133">Transmembrane helix</keyword>
<evidence type="ECO:0000256" key="1">
    <source>
        <dbReference type="SAM" id="Phobius"/>
    </source>
</evidence>
<keyword evidence="1" id="KW-0472">Membrane</keyword>
<organism evidence="2 3">
    <name type="scientific">Periweissella fabalis</name>
    <dbReference type="NCBI Taxonomy" id="1070421"/>
    <lineage>
        <taxon>Bacteria</taxon>
        <taxon>Bacillati</taxon>
        <taxon>Bacillota</taxon>
        <taxon>Bacilli</taxon>
        <taxon>Lactobacillales</taxon>
        <taxon>Lactobacillaceae</taxon>
        <taxon>Periweissella</taxon>
    </lineage>
</organism>
<name>A0A7X6N167_9LACO</name>
<reference evidence="2 3" key="1">
    <citation type="submission" date="2020-04" db="EMBL/GenBank/DDBJ databases">
        <title>MicrobeNet Type strains.</title>
        <authorList>
            <person name="Nicholson A.C."/>
        </authorList>
    </citation>
    <scope>NUCLEOTIDE SEQUENCE [LARGE SCALE GENOMIC DNA]</scope>
    <source>
        <strain evidence="2 3">CCUG 61472</strain>
    </source>
</reference>
<protein>
    <submittedName>
        <fullName evidence="2">Uncharacterized protein</fullName>
    </submittedName>
</protein>
<keyword evidence="3" id="KW-1185">Reference proteome</keyword>
<feature type="transmembrane region" description="Helical" evidence="1">
    <location>
        <begin position="63"/>
        <end position="78"/>
    </location>
</feature>
<dbReference type="Proteomes" id="UP000549765">
    <property type="component" value="Unassembled WGS sequence"/>
</dbReference>